<dbReference type="InterPro" id="IPR000774">
    <property type="entry name" value="PPIase_FKBP_N"/>
</dbReference>
<comment type="catalytic activity">
    <reaction evidence="1 5 6">
        <text>[protein]-peptidylproline (omega=180) = [protein]-peptidylproline (omega=0)</text>
        <dbReference type="Rhea" id="RHEA:16237"/>
        <dbReference type="Rhea" id="RHEA-COMP:10747"/>
        <dbReference type="Rhea" id="RHEA-COMP:10748"/>
        <dbReference type="ChEBI" id="CHEBI:83833"/>
        <dbReference type="ChEBI" id="CHEBI:83834"/>
        <dbReference type="EC" id="5.2.1.8"/>
    </reaction>
</comment>
<evidence type="ECO:0000256" key="1">
    <source>
        <dbReference type="ARBA" id="ARBA00000971"/>
    </source>
</evidence>
<organism evidence="11 12">
    <name type="scientific">Paraphotobacterium marinum</name>
    <dbReference type="NCBI Taxonomy" id="1755811"/>
    <lineage>
        <taxon>Bacteria</taxon>
        <taxon>Pseudomonadati</taxon>
        <taxon>Pseudomonadota</taxon>
        <taxon>Gammaproteobacteria</taxon>
        <taxon>Vibrionales</taxon>
        <taxon>Vibrionaceae</taxon>
        <taxon>Paraphotobacterium</taxon>
    </lineage>
</organism>
<evidence type="ECO:0000256" key="6">
    <source>
        <dbReference type="RuleBase" id="RU003915"/>
    </source>
</evidence>
<proteinExistence type="inferred from homology"/>
<feature type="coiled-coil region" evidence="7">
    <location>
        <begin position="101"/>
        <end position="128"/>
    </location>
</feature>
<feature type="compositionally biased region" description="Polar residues" evidence="8">
    <location>
        <begin position="39"/>
        <end position="53"/>
    </location>
</feature>
<evidence type="ECO:0000256" key="2">
    <source>
        <dbReference type="ARBA" id="ARBA00006577"/>
    </source>
</evidence>
<keyword evidence="9" id="KW-0732">Signal</keyword>
<evidence type="ECO:0000313" key="11">
    <source>
        <dbReference type="EMBL" id="ASK78011.1"/>
    </source>
</evidence>
<keyword evidence="12" id="KW-1185">Reference proteome</keyword>
<dbReference type="InterPro" id="IPR036944">
    <property type="entry name" value="PPIase_FKBP_N_sf"/>
</dbReference>
<dbReference type="OrthoDB" id="9814548at2"/>
<keyword evidence="3 5" id="KW-0697">Rotamase</keyword>
<evidence type="ECO:0000256" key="4">
    <source>
        <dbReference type="ARBA" id="ARBA00023235"/>
    </source>
</evidence>
<dbReference type="Pfam" id="PF01346">
    <property type="entry name" value="FKBP_N"/>
    <property type="match status" value="1"/>
</dbReference>
<dbReference type="Gene3D" id="1.10.287.460">
    <property type="entry name" value="Peptidyl-prolyl cis-trans isomerase, FKBP-type, N-terminal domain"/>
    <property type="match status" value="1"/>
</dbReference>
<evidence type="ECO:0000256" key="8">
    <source>
        <dbReference type="SAM" id="MobiDB-lite"/>
    </source>
</evidence>
<keyword evidence="7" id="KW-0175">Coiled coil</keyword>
<dbReference type="KEGG" id="pmai:CF386_02580"/>
<gene>
    <name evidence="11" type="ORF">CF386_02580</name>
</gene>
<evidence type="ECO:0000256" key="3">
    <source>
        <dbReference type="ARBA" id="ARBA00023110"/>
    </source>
</evidence>
<dbReference type="PANTHER" id="PTHR43811:SF19">
    <property type="entry name" value="39 KDA FK506-BINDING NUCLEAR PROTEIN"/>
    <property type="match status" value="1"/>
</dbReference>
<feature type="region of interest" description="Disordered" evidence="8">
    <location>
        <begin position="24"/>
        <end position="53"/>
    </location>
</feature>
<dbReference type="PROSITE" id="PS51257">
    <property type="entry name" value="PROKAR_LIPOPROTEIN"/>
    <property type="match status" value="1"/>
</dbReference>
<feature type="chain" id="PRO_5012329777" description="Peptidyl-prolyl cis-trans isomerase" evidence="9">
    <location>
        <begin position="22"/>
        <end position="271"/>
    </location>
</feature>
<protein>
    <recommendedName>
        <fullName evidence="6">Peptidyl-prolyl cis-trans isomerase</fullName>
        <ecNumber evidence="6">5.2.1.8</ecNumber>
    </recommendedName>
</protein>
<dbReference type="RefSeq" id="WP_089072921.1">
    <property type="nucleotide sequence ID" value="NZ_CBCSAM010000009.1"/>
</dbReference>
<comment type="similarity">
    <text evidence="2 6">Belongs to the FKBP-type PPIase family.</text>
</comment>
<evidence type="ECO:0000259" key="10">
    <source>
        <dbReference type="PROSITE" id="PS50059"/>
    </source>
</evidence>
<accession>A0A220VCK1</accession>
<name>A0A220VCK1_9GAMM</name>
<evidence type="ECO:0000256" key="7">
    <source>
        <dbReference type="SAM" id="Coils"/>
    </source>
</evidence>
<sequence length="271" mass="29658">MKPVLKLTAIAATIIALTACNKDNTSNDTTKKSEDTKVEQTASSASFSSDAQKQSYAYGDQIGTMVATSLKKQNELGLQLDAKSVIDGFNDALNDKSKLSQEEVEKTLKDLDQKINELAKKKTEEMSSKNIKLGEQYEAEMLKDGFTKTNSGLVYKETQKGSGTEKPSDNDTVSVNYSGYLIDENGKKSSEPFDTNLKGNNNKPIQFKLNQVIPGWQEGLKLMTPGSKFEFVIPAKLAYGEQGVPGHIPPNSTLIFDVELLKVNPTDKSTN</sequence>
<reference evidence="11 12" key="1">
    <citation type="journal article" date="2016" name="Int. J. Syst. Evol. Microbiol.">
        <title>Paraphotobacterium marinum gen. nov., sp. nov., a member of the family Vibrionaceae, isolated from surface seawater.</title>
        <authorList>
            <person name="Huang Z."/>
            <person name="Dong C."/>
            <person name="Shao Z."/>
        </authorList>
    </citation>
    <scope>NUCLEOTIDE SEQUENCE [LARGE SCALE GENOMIC DNA]</scope>
    <source>
        <strain evidence="11 12">NSCS20N07D</strain>
    </source>
</reference>
<feature type="domain" description="PPIase FKBP-type" evidence="10">
    <location>
        <begin position="170"/>
        <end position="264"/>
    </location>
</feature>
<dbReference type="EMBL" id="CP022355">
    <property type="protein sequence ID" value="ASK78011.1"/>
    <property type="molecule type" value="Genomic_DNA"/>
</dbReference>
<dbReference type="Pfam" id="PF00254">
    <property type="entry name" value="FKBP_C"/>
    <property type="match status" value="1"/>
</dbReference>
<dbReference type="EC" id="5.2.1.8" evidence="6"/>
<dbReference type="SUPFAM" id="SSF54534">
    <property type="entry name" value="FKBP-like"/>
    <property type="match status" value="1"/>
</dbReference>
<evidence type="ECO:0000256" key="5">
    <source>
        <dbReference type="PROSITE-ProRule" id="PRU00277"/>
    </source>
</evidence>
<dbReference type="GO" id="GO:0006457">
    <property type="term" value="P:protein folding"/>
    <property type="evidence" value="ECO:0007669"/>
    <property type="project" value="InterPro"/>
</dbReference>
<dbReference type="AlphaFoldDB" id="A0A220VCK1"/>
<evidence type="ECO:0000256" key="9">
    <source>
        <dbReference type="SAM" id="SignalP"/>
    </source>
</evidence>
<dbReference type="NCBIfam" id="NF008150">
    <property type="entry name" value="PRK10902.1"/>
    <property type="match status" value="1"/>
</dbReference>
<evidence type="ECO:0000313" key="12">
    <source>
        <dbReference type="Proteomes" id="UP000242175"/>
    </source>
</evidence>
<dbReference type="InterPro" id="IPR046357">
    <property type="entry name" value="PPIase_dom_sf"/>
</dbReference>
<keyword evidence="4 5" id="KW-0413">Isomerase</keyword>
<dbReference type="InterPro" id="IPR001179">
    <property type="entry name" value="PPIase_FKBP_dom"/>
</dbReference>
<dbReference type="Gene3D" id="3.10.50.40">
    <property type="match status" value="1"/>
</dbReference>
<dbReference type="PANTHER" id="PTHR43811">
    <property type="entry name" value="FKBP-TYPE PEPTIDYL-PROLYL CIS-TRANS ISOMERASE FKPA"/>
    <property type="match status" value="1"/>
</dbReference>
<dbReference type="Proteomes" id="UP000242175">
    <property type="component" value="Chromosome large"/>
</dbReference>
<dbReference type="GO" id="GO:0003755">
    <property type="term" value="F:peptidyl-prolyl cis-trans isomerase activity"/>
    <property type="evidence" value="ECO:0007669"/>
    <property type="project" value="UniProtKB-UniRule"/>
</dbReference>
<feature type="compositionally biased region" description="Basic and acidic residues" evidence="8">
    <location>
        <begin position="29"/>
        <end position="38"/>
    </location>
</feature>
<dbReference type="PROSITE" id="PS50059">
    <property type="entry name" value="FKBP_PPIASE"/>
    <property type="match status" value="1"/>
</dbReference>
<feature type="signal peptide" evidence="9">
    <location>
        <begin position="1"/>
        <end position="21"/>
    </location>
</feature>